<dbReference type="Gramene" id="TraesROB_scaffold_056146_01G000200.1">
    <property type="protein sequence ID" value="TraesROB_scaffold_056146_01G000200.1"/>
    <property type="gene ID" value="TraesROB_scaffold_056146_01G000200"/>
</dbReference>
<keyword evidence="3" id="KW-1185">Reference proteome</keyword>
<evidence type="ECO:0000313" key="2">
    <source>
        <dbReference type="EnsemblPlants" id="TraesCS7A02G477200.1"/>
    </source>
</evidence>
<reference evidence="2" key="2">
    <citation type="submission" date="2018-10" db="UniProtKB">
        <authorList>
            <consortium name="EnsemblPlants"/>
        </authorList>
    </citation>
    <scope>IDENTIFICATION</scope>
</reference>
<dbReference type="AlphaFoldDB" id="A0A3B6RQT3"/>
<keyword evidence="1" id="KW-1133">Transmembrane helix</keyword>
<dbReference type="Gramene" id="TraesRN7A0101143300.1">
    <property type="protein sequence ID" value="TraesRN7A0101143300.1"/>
    <property type="gene ID" value="TraesRN7A0101143300"/>
</dbReference>
<dbReference type="SMR" id="A0A3B6RQT3"/>
<dbReference type="Proteomes" id="UP000019116">
    <property type="component" value="Chromosome 7A"/>
</dbReference>
<reference evidence="2" key="1">
    <citation type="submission" date="2018-08" db="EMBL/GenBank/DDBJ databases">
        <authorList>
            <person name="Rossello M."/>
        </authorList>
    </citation>
    <scope>NUCLEOTIDE SEQUENCE [LARGE SCALE GENOMIC DNA]</scope>
    <source>
        <strain evidence="2">cv. Chinese Spring</strain>
    </source>
</reference>
<keyword evidence="1" id="KW-0812">Transmembrane</keyword>
<evidence type="ECO:0000256" key="1">
    <source>
        <dbReference type="SAM" id="Phobius"/>
    </source>
</evidence>
<proteinExistence type="predicted"/>
<dbReference type="Gramene" id="TraesJAG7A03G03985670.1">
    <property type="protein sequence ID" value="TraesJAG7A03G03985670.1"/>
    <property type="gene ID" value="TraesJAG7A03G03985670"/>
</dbReference>
<dbReference type="OMA" id="DGCHIAF"/>
<sequence>MKELEYIYLVYYRKLVPQALLATMFVYSKGWVLTWLISCMDIFLRNRCYSFRLDQFLGGGPGGISYPENRDRENDGVERWRCWRFQLRKKQLDLARAQSFRKITECLSPRFSSLYCHISFCNLLYALYSQQKYFFLSIEKESIAGQAVDVFSRSGTKRS</sequence>
<dbReference type="Gramene" id="TraesCS7A02G477200.1">
    <property type="protein sequence ID" value="TraesCS7A02G477200.1"/>
    <property type="gene ID" value="TraesCS7A02G477200"/>
</dbReference>
<organism evidence="2">
    <name type="scientific">Triticum aestivum</name>
    <name type="common">Wheat</name>
    <dbReference type="NCBI Taxonomy" id="4565"/>
    <lineage>
        <taxon>Eukaryota</taxon>
        <taxon>Viridiplantae</taxon>
        <taxon>Streptophyta</taxon>
        <taxon>Embryophyta</taxon>
        <taxon>Tracheophyta</taxon>
        <taxon>Spermatophyta</taxon>
        <taxon>Magnoliopsida</taxon>
        <taxon>Liliopsida</taxon>
        <taxon>Poales</taxon>
        <taxon>Poaceae</taxon>
        <taxon>BOP clade</taxon>
        <taxon>Pooideae</taxon>
        <taxon>Triticodae</taxon>
        <taxon>Triticeae</taxon>
        <taxon>Triticinae</taxon>
        <taxon>Triticum</taxon>
    </lineage>
</organism>
<dbReference type="EnsemblPlants" id="TraesCS7A02G477200.1">
    <property type="protein sequence ID" value="TraesCS7A02G477200.1"/>
    <property type="gene ID" value="TraesCS7A02G477200"/>
</dbReference>
<keyword evidence="1" id="KW-0472">Membrane</keyword>
<evidence type="ECO:0000313" key="3">
    <source>
        <dbReference type="Proteomes" id="UP000019116"/>
    </source>
</evidence>
<dbReference type="Gramene" id="TraesCS7A03G1155200.1">
    <property type="protein sequence ID" value="TraesCS7A03G1155200.1.CDS"/>
    <property type="gene ID" value="TraesCS7A03G1155200"/>
</dbReference>
<protein>
    <submittedName>
        <fullName evidence="2">Uncharacterized protein</fullName>
    </submittedName>
</protein>
<dbReference type="Gramene" id="TraesCAD_scaffold_013013_01G000200.1">
    <property type="protein sequence ID" value="TraesCAD_scaffold_013013_01G000200.1"/>
    <property type="gene ID" value="TraesCAD_scaffold_013013_01G000200"/>
</dbReference>
<name>A0A3B6RQT3_WHEAT</name>
<accession>A0A3B6RQT3</accession>
<feature type="transmembrane region" description="Helical" evidence="1">
    <location>
        <begin position="20"/>
        <end position="44"/>
    </location>
</feature>
<dbReference type="Gramene" id="TraesCLE_scaffold_087634_01G000200.1">
    <property type="protein sequence ID" value="TraesCLE_scaffold_087634_01G000200.1"/>
    <property type="gene ID" value="TraesCLE_scaffold_087634_01G000200"/>
</dbReference>